<evidence type="ECO:0000313" key="5">
    <source>
        <dbReference type="EMBL" id="MBB6502017.1"/>
    </source>
</evidence>
<dbReference type="SUPFAM" id="SSF46689">
    <property type="entry name" value="Homeodomain-like"/>
    <property type="match status" value="1"/>
</dbReference>
<dbReference type="GO" id="GO:0043565">
    <property type="term" value="F:sequence-specific DNA binding"/>
    <property type="evidence" value="ECO:0007669"/>
    <property type="project" value="InterPro"/>
</dbReference>
<dbReference type="AlphaFoldDB" id="A0A7X0J8T8"/>
<dbReference type="Gene3D" id="2.60.120.10">
    <property type="entry name" value="Jelly Rolls"/>
    <property type="match status" value="1"/>
</dbReference>
<evidence type="ECO:0000313" key="6">
    <source>
        <dbReference type="Proteomes" id="UP000521017"/>
    </source>
</evidence>
<dbReference type="Proteomes" id="UP000521017">
    <property type="component" value="Unassembled WGS sequence"/>
</dbReference>
<keyword evidence="2 5" id="KW-0238">DNA-binding</keyword>
<comment type="caution">
    <text evidence="5">The sequence shown here is derived from an EMBL/GenBank/DDBJ whole genome shotgun (WGS) entry which is preliminary data.</text>
</comment>
<dbReference type="Gene3D" id="1.10.10.60">
    <property type="entry name" value="Homeodomain-like"/>
    <property type="match status" value="2"/>
</dbReference>
<protein>
    <submittedName>
        <fullName evidence="5">AraC-like DNA-binding protein</fullName>
    </submittedName>
</protein>
<evidence type="ECO:0000256" key="2">
    <source>
        <dbReference type="ARBA" id="ARBA00023125"/>
    </source>
</evidence>
<dbReference type="EMBL" id="JACHCC010000012">
    <property type="protein sequence ID" value="MBB6502017.1"/>
    <property type="molecule type" value="Genomic_DNA"/>
</dbReference>
<dbReference type="GO" id="GO:0003700">
    <property type="term" value="F:DNA-binding transcription factor activity"/>
    <property type="evidence" value="ECO:0007669"/>
    <property type="project" value="InterPro"/>
</dbReference>
<dbReference type="RefSeq" id="WP_184628291.1">
    <property type="nucleotide sequence ID" value="NZ_JACHCC010000012.1"/>
</dbReference>
<dbReference type="PANTHER" id="PTHR43280:SF2">
    <property type="entry name" value="HTH-TYPE TRANSCRIPTIONAL REGULATOR EXSA"/>
    <property type="match status" value="1"/>
</dbReference>
<dbReference type="Pfam" id="PF12833">
    <property type="entry name" value="HTH_18"/>
    <property type="match status" value="1"/>
</dbReference>
<evidence type="ECO:0000256" key="1">
    <source>
        <dbReference type="ARBA" id="ARBA00023015"/>
    </source>
</evidence>
<evidence type="ECO:0000259" key="4">
    <source>
        <dbReference type="PROSITE" id="PS01124"/>
    </source>
</evidence>
<dbReference type="InterPro" id="IPR009057">
    <property type="entry name" value="Homeodomain-like_sf"/>
</dbReference>
<reference evidence="5 6" key="1">
    <citation type="submission" date="2020-08" db="EMBL/GenBank/DDBJ databases">
        <title>Genomic Encyclopedia of Type Strains, Phase IV (KMG-V): Genome sequencing to study the core and pangenomes of soil and plant-associated prokaryotes.</title>
        <authorList>
            <person name="Whitman W."/>
        </authorList>
    </citation>
    <scope>NUCLEOTIDE SEQUENCE [LARGE SCALE GENOMIC DNA]</scope>
    <source>
        <strain evidence="5 6">M2T3</strain>
    </source>
</reference>
<keyword evidence="1" id="KW-0805">Transcription regulation</keyword>
<sequence>MIKENIHQPVEVIYKKVDSCPLRDQHFTFFQMVYVISGTGELSINGNRLAYQAGNLLLLTPSDYHNFEIASTSEFLLIRFSSAYVKEYRWKGIDHIECLLYYSTHLSGCILQNKSDEIHVKAIVDSLLHEINHDDVYNQDLIMHFINALIVIAARNISKIRPASVKANADKRVLDIINHIQNNIYCPQHLKASFIAEKFGLSGTYLGSYFKNQCGEAMQHYISNYKLRLIEHRLNFSDMRINEIVEEFGFSDESHLNKFFKSHKGMSMSAFRAVRAEA</sequence>
<dbReference type="InterPro" id="IPR018060">
    <property type="entry name" value="HTH_AraC"/>
</dbReference>
<proteinExistence type="predicted"/>
<dbReference type="SUPFAM" id="SSF51182">
    <property type="entry name" value="RmlC-like cupins"/>
    <property type="match status" value="1"/>
</dbReference>
<keyword evidence="3" id="KW-0804">Transcription</keyword>
<evidence type="ECO:0000256" key="3">
    <source>
        <dbReference type="ARBA" id="ARBA00023163"/>
    </source>
</evidence>
<gene>
    <name evidence="5" type="ORF">HDF25_004194</name>
</gene>
<dbReference type="SMART" id="SM00342">
    <property type="entry name" value="HTH_ARAC"/>
    <property type="match status" value="1"/>
</dbReference>
<dbReference type="InterPro" id="IPR014710">
    <property type="entry name" value="RmlC-like_jellyroll"/>
</dbReference>
<dbReference type="PROSITE" id="PS01124">
    <property type="entry name" value="HTH_ARAC_FAMILY_2"/>
    <property type="match status" value="1"/>
</dbReference>
<name>A0A7X0J8T8_9SPHI</name>
<dbReference type="Pfam" id="PF02311">
    <property type="entry name" value="AraC_binding"/>
    <property type="match status" value="1"/>
</dbReference>
<feature type="domain" description="HTH araC/xylS-type" evidence="4">
    <location>
        <begin position="174"/>
        <end position="274"/>
    </location>
</feature>
<dbReference type="InterPro" id="IPR003313">
    <property type="entry name" value="AraC-bd"/>
</dbReference>
<dbReference type="PANTHER" id="PTHR43280">
    <property type="entry name" value="ARAC-FAMILY TRANSCRIPTIONAL REGULATOR"/>
    <property type="match status" value="1"/>
</dbReference>
<organism evidence="5 6">
    <name type="scientific">Pedobacter cryoconitis</name>
    <dbReference type="NCBI Taxonomy" id="188932"/>
    <lineage>
        <taxon>Bacteria</taxon>
        <taxon>Pseudomonadati</taxon>
        <taxon>Bacteroidota</taxon>
        <taxon>Sphingobacteriia</taxon>
        <taxon>Sphingobacteriales</taxon>
        <taxon>Sphingobacteriaceae</taxon>
        <taxon>Pedobacter</taxon>
    </lineage>
</organism>
<accession>A0A7X0J8T8</accession>
<dbReference type="InterPro" id="IPR011051">
    <property type="entry name" value="RmlC_Cupin_sf"/>
</dbReference>